<dbReference type="SUPFAM" id="SSF53254">
    <property type="entry name" value="Phosphoglycerate mutase-like"/>
    <property type="match status" value="1"/>
</dbReference>
<dbReference type="Proteomes" id="UP000316726">
    <property type="component" value="Chromosome 12"/>
</dbReference>
<evidence type="ECO:0000313" key="5">
    <source>
        <dbReference type="Proteomes" id="UP000316726"/>
    </source>
</evidence>
<comment type="similarity">
    <text evidence="1">Belongs to the phosphoglycerate mutase family.</text>
</comment>
<dbReference type="AlphaFoldDB" id="A0A5B8MX25"/>
<reference evidence="4 5" key="1">
    <citation type="submission" date="2018-07" db="EMBL/GenBank/DDBJ databases">
        <title>The complete nuclear genome of the prasinophyte Chloropicon primus (CCMP1205).</title>
        <authorList>
            <person name="Pombert J.-F."/>
            <person name="Otis C."/>
            <person name="Turmel M."/>
            <person name="Lemieux C."/>
        </authorList>
    </citation>
    <scope>NUCLEOTIDE SEQUENCE [LARGE SCALE GENOMIC DNA]</scope>
    <source>
        <strain evidence="4 5">CCMP1205</strain>
    </source>
</reference>
<dbReference type="InterPro" id="IPR013078">
    <property type="entry name" value="His_Pase_superF_clade-1"/>
</dbReference>
<gene>
    <name evidence="4" type="ORF">A3770_12p66120</name>
</gene>
<evidence type="ECO:0000313" key="4">
    <source>
        <dbReference type="EMBL" id="QDZ24094.1"/>
    </source>
</evidence>
<dbReference type="Gene3D" id="3.40.50.1240">
    <property type="entry name" value="Phosphoglycerate mutase-like"/>
    <property type="match status" value="1"/>
</dbReference>
<feature type="active site" description="Proton donor/acceptor" evidence="2">
    <location>
        <position position="95"/>
    </location>
</feature>
<evidence type="ECO:0000256" key="3">
    <source>
        <dbReference type="PIRSR" id="PIRSR613078-2"/>
    </source>
</evidence>
<sequence>MGTEVVLVRHGETDWNAEGRLQGQNDPPLNGRGREQAENVALHLAKVQQSVQQSGSGSGRVEVIYSSDLVRASATAEEIAKRLGVKLQLKKEFREKCLGVMEGLTLQEARKKVPDAFDKWRKGRVVPGSEDKLSVQSRLQSALDDIEKDFGGRKVVVVTHGGILNSIHRLITGIKFPGKIPNTSLSTIFKAHGSDKWEIGTFALCDHLTAAGVEFDNRAFGGVGETG</sequence>
<dbReference type="PROSITE" id="PS00175">
    <property type="entry name" value="PG_MUTASE"/>
    <property type="match status" value="1"/>
</dbReference>
<dbReference type="EMBL" id="CP031045">
    <property type="protein sequence ID" value="QDZ24094.1"/>
    <property type="molecule type" value="Genomic_DNA"/>
</dbReference>
<accession>A0A5B8MX25</accession>
<dbReference type="OrthoDB" id="354304at2759"/>
<evidence type="ECO:0000256" key="2">
    <source>
        <dbReference type="PIRSR" id="PIRSR613078-1"/>
    </source>
</evidence>
<proteinExistence type="inferred from homology"/>
<feature type="active site" description="Tele-phosphohistidine intermediate" evidence="2">
    <location>
        <position position="10"/>
    </location>
</feature>
<evidence type="ECO:0000256" key="1">
    <source>
        <dbReference type="ARBA" id="ARBA00038362"/>
    </source>
</evidence>
<feature type="binding site" evidence="3">
    <location>
        <position position="71"/>
    </location>
    <ligand>
        <name>substrate</name>
    </ligand>
</feature>
<dbReference type="InterPro" id="IPR050275">
    <property type="entry name" value="PGM_Phosphatase"/>
</dbReference>
<name>A0A5B8MX25_9CHLO</name>
<dbReference type="InterPro" id="IPR001345">
    <property type="entry name" value="PG/BPGM_mutase_AS"/>
</dbReference>
<protein>
    <submittedName>
        <fullName evidence="4">Phosphoglycerate mutase</fullName>
    </submittedName>
</protein>
<dbReference type="Pfam" id="PF00300">
    <property type="entry name" value="His_Phos_1"/>
    <property type="match status" value="1"/>
</dbReference>
<dbReference type="CDD" id="cd07067">
    <property type="entry name" value="HP_PGM_like"/>
    <property type="match status" value="1"/>
</dbReference>
<feature type="binding site" evidence="3">
    <location>
        <begin position="9"/>
        <end position="16"/>
    </location>
    <ligand>
        <name>substrate</name>
    </ligand>
</feature>
<organism evidence="4 5">
    <name type="scientific">Chloropicon primus</name>
    <dbReference type="NCBI Taxonomy" id="1764295"/>
    <lineage>
        <taxon>Eukaryota</taxon>
        <taxon>Viridiplantae</taxon>
        <taxon>Chlorophyta</taxon>
        <taxon>Chloropicophyceae</taxon>
        <taxon>Chloropicales</taxon>
        <taxon>Chloropicaceae</taxon>
        <taxon>Chloropicon</taxon>
    </lineage>
</organism>
<dbReference type="SMART" id="SM00855">
    <property type="entry name" value="PGAM"/>
    <property type="match status" value="1"/>
</dbReference>
<dbReference type="PANTHER" id="PTHR48100">
    <property type="entry name" value="BROAD-SPECIFICITY PHOSPHATASE YOR283W-RELATED"/>
    <property type="match status" value="1"/>
</dbReference>
<keyword evidence="5" id="KW-1185">Reference proteome</keyword>
<dbReference type="InterPro" id="IPR029033">
    <property type="entry name" value="His_PPase_superfam"/>
</dbReference>
<dbReference type="GO" id="GO:0016791">
    <property type="term" value="F:phosphatase activity"/>
    <property type="evidence" value="ECO:0007669"/>
    <property type="project" value="TreeGrafter"/>
</dbReference>
<dbReference type="PANTHER" id="PTHR48100:SF44">
    <property type="entry name" value="PHOSPHATASE C1620.13-RELATED"/>
    <property type="match status" value="1"/>
</dbReference>
<dbReference type="STRING" id="1764295.A0A5B8MX25"/>
<dbReference type="GO" id="GO:0005829">
    <property type="term" value="C:cytosol"/>
    <property type="evidence" value="ECO:0007669"/>
    <property type="project" value="TreeGrafter"/>
</dbReference>